<proteinExistence type="inferred from homology"/>
<feature type="domain" description="Aminopeptidase N-like N-terminal" evidence="15">
    <location>
        <begin position="75"/>
        <end position="245"/>
    </location>
</feature>
<comment type="catalytic activity">
    <reaction evidence="1">
        <text>Release of an N-terminal amino acid, Xaa-|-Yaa- from a peptide, amide or arylamide. Xaa is preferably Ala, but may be most amino acids including Pro (slow action). When a terminal hydrophobic residue is followed by a prolyl residue, the two may be released as an intact Xaa-Pro dipeptide.</text>
        <dbReference type="EC" id="3.4.11.2"/>
    </reaction>
</comment>
<evidence type="ECO:0000313" key="17">
    <source>
        <dbReference type="Proteomes" id="UP001165124"/>
    </source>
</evidence>
<keyword evidence="7" id="KW-0479">Metal-binding</keyword>
<evidence type="ECO:0000256" key="7">
    <source>
        <dbReference type="ARBA" id="ARBA00022723"/>
    </source>
</evidence>
<dbReference type="InterPro" id="IPR027268">
    <property type="entry name" value="Peptidase_M4/M1_CTD_sf"/>
</dbReference>
<dbReference type="GO" id="GO:0016285">
    <property type="term" value="F:alanyl aminopeptidase activity"/>
    <property type="evidence" value="ECO:0007669"/>
    <property type="project" value="UniProtKB-EC"/>
</dbReference>
<dbReference type="InterPro" id="IPR045357">
    <property type="entry name" value="Aminopeptidase_N-like_N"/>
</dbReference>
<name>A0A9W6PRX2_9ACTN</name>
<dbReference type="PANTHER" id="PTHR11533:SF297">
    <property type="entry name" value="AMINOPEPTIDASE N"/>
    <property type="match status" value="1"/>
</dbReference>
<dbReference type="SUPFAM" id="SSF55486">
    <property type="entry name" value="Metalloproteases ('zincins'), catalytic domain"/>
    <property type="match status" value="1"/>
</dbReference>
<evidence type="ECO:0000256" key="3">
    <source>
        <dbReference type="ARBA" id="ARBA00010136"/>
    </source>
</evidence>
<dbReference type="InterPro" id="IPR014782">
    <property type="entry name" value="Peptidase_M1_dom"/>
</dbReference>
<keyword evidence="17" id="KW-1185">Reference proteome</keyword>
<dbReference type="SUPFAM" id="SSF63737">
    <property type="entry name" value="Leukotriene A4 hydrolase N-terminal domain"/>
    <property type="match status" value="1"/>
</dbReference>
<gene>
    <name evidence="16" type="ORF">Arub01_03550</name>
</gene>
<evidence type="ECO:0000256" key="12">
    <source>
        <dbReference type="ARBA" id="ARBA00031533"/>
    </source>
</evidence>
<comment type="similarity">
    <text evidence="3">Belongs to the peptidase M1 family.</text>
</comment>
<dbReference type="PRINTS" id="PR00756">
    <property type="entry name" value="ALADIPTASE"/>
</dbReference>
<dbReference type="Proteomes" id="UP001165124">
    <property type="component" value="Unassembled WGS sequence"/>
</dbReference>
<keyword evidence="9" id="KW-0862">Zinc</keyword>
<dbReference type="PANTHER" id="PTHR11533">
    <property type="entry name" value="PROTEASE M1 ZINC METALLOPROTEASE"/>
    <property type="match status" value="1"/>
</dbReference>
<feature type="signal peptide" evidence="13">
    <location>
        <begin position="1"/>
        <end position="20"/>
    </location>
</feature>
<protein>
    <recommendedName>
        <fullName evidence="5">Aminopeptidase N</fullName>
        <ecNumber evidence="4">3.4.11.2</ecNumber>
    </recommendedName>
    <alternativeName>
        <fullName evidence="11">Alanine aminopeptidase</fullName>
    </alternativeName>
    <alternativeName>
        <fullName evidence="12">Lysyl aminopeptidase</fullName>
    </alternativeName>
</protein>
<evidence type="ECO:0000259" key="15">
    <source>
        <dbReference type="Pfam" id="PF17900"/>
    </source>
</evidence>
<dbReference type="GO" id="GO:0006508">
    <property type="term" value="P:proteolysis"/>
    <property type="evidence" value="ECO:0007669"/>
    <property type="project" value="UniProtKB-KW"/>
</dbReference>
<dbReference type="AlphaFoldDB" id="A0A9W6PRX2"/>
<dbReference type="Gene3D" id="1.10.390.10">
    <property type="entry name" value="Neutral Protease Domain 2"/>
    <property type="match status" value="1"/>
</dbReference>
<evidence type="ECO:0000256" key="6">
    <source>
        <dbReference type="ARBA" id="ARBA00022670"/>
    </source>
</evidence>
<dbReference type="CDD" id="cd09603">
    <property type="entry name" value="M1_APN_like"/>
    <property type="match status" value="1"/>
</dbReference>
<dbReference type="EMBL" id="BSRZ01000001">
    <property type="protein sequence ID" value="GLW62111.1"/>
    <property type="molecule type" value="Genomic_DNA"/>
</dbReference>
<keyword evidence="10" id="KW-0482">Metalloprotease</keyword>
<evidence type="ECO:0000256" key="9">
    <source>
        <dbReference type="ARBA" id="ARBA00022833"/>
    </source>
</evidence>
<evidence type="ECO:0000256" key="4">
    <source>
        <dbReference type="ARBA" id="ARBA00012564"/>
    </source>
</evidence>
<dbReference type="EC" id="3.4.11.2" evidence="4"/>
<evidence type="ECO:0000256" key="13">
    <source>
        <dbReference type="SAM" id="SignalP"/>
    </source>
</evidence>
<comment type="cofactor">
    <cofactor evidence="2">
        <name>Zn(2+)</name>
        <dbReference type="ChEBI" id="CHEBI:29105"/>
    </cofactor>
</comment>
<dbReference type="Pfam" id="PF01433">
    <property type="entry name" value="Peptidase_M1"/>
    <property type="match status" value="1"/>
</dbReference>
<feature type="chain" id="PRO_5040908212" description="Aminopeptidase N" evidence="13">
    <location>
        <begin position="21"/>
        <end position="484"/>
    </location>
</feature>
<dbReference type="Gene3D" id="2.60.40.1730">
    <property type="entry name" value="tricorn interacting facor f3 domain"/>
    <property type="match status" value="1"/>
</dbReference>
<dbReference type="GO" id="GO:0008237">
    <property type="term" value="F:metallopeptidase activity"/>
    <property type="evidence" value="ECO:0007669"/>
    <property type="project" value="UniProtKB-KW"/>
</dbReference>
<dbReference type="Pfam" id="PF17900">
    <property type="entry name" value="Peptidase_M1_N"/>
    <property type="match status" value="1"/>
</dbReference>
<dbReference type="InterPro" id="IPR001930">
    <property type="entry name" value="Peptidase_M1"/>
</dbReference>
<evidence type="ECO:0000256" key="5">
    <source>
        <dbReference type="ARBA" id="ARBA00015611"/>
    </source>
</evidence>
<reference evidence="16" key="1">
    <citation type="submission" date="2023-02" db="EMBL/GenBank/DDBJ databases">
        <title>Actinomadura rubrobrunea NBRC 14622.</title>
        <authorList>
            <person name="Ichikawa N."/>
            <person name="Sato H."/>
            <person name="Tonouchi N."/>
        </authorList>
    </citation>
    <scope>NUCLEOTIDE SEQUENCE</scope>
    <source>
        <strain evidence="16">NBRC 14622</strain>
    </source>
</reference>
<dbReference type="InterPro" id="IPR050344">
    <property type="entry name" value="Peptidase_M1_aminopeptidases"/>
</dbReference>
<organism evidence="16 17">
    <name type="scientific">Actinomadura rubrobrunea</name>
    <dbReference type="NCBI Taxonomy" id="115335"/>
    <lineage>
        <taxon>Bacteria</taxon>
        <taxon>Bacillati</taxon>
        <taxon>Actinomycetota</taxon>
        <taxon>Actinomycetes</taxon>
        <taxon>Streptosporangiales</taxon>
        <taxon>Thermomonosporaceae</taxon>
        <taxon>Actinomadura</taxon>
    </lineage>
</organism>
<evidence type="ECO:0000256" key="1">
    <source>
        <dbReference type="ARBA" id="ARBA00000098"/>
    </source>
</evidence>
<evidence type="ECO:0000256" key="2">
    <source>
        <dbReference type="ARBA" id="ARBA00001947"/>
    </source>
</evidence>
<comment type="caution">
    <text evidence="16">The sequence shown here is derived from an EMBL/GenBank/DDBJ whole genome shotgun (WGS) entry which is preliminary data.</text>
</comment>
<keyword evidence="13" id="KW-0732">Signal</keyword>
<evidence type="ECO:0000256" key="8">
    <source>
        <dbReference type="ARBA" id="ARBA00022801"/>
    </source>
</evidence>
<accession>A0A9W6PRX2</accession>
<dbReference type="InterPro" id="IPR042097">
    <property type="entry name" value="Aminopeptidase_N-like_N_sf"/>
</dbReference>
<evidence type="ECO:0000256" key="11">
    <source>
        <dbReference type="ARBA" id="ARBA00029811"/>
    </source>
</evidence>
<sequence length="484" mass="53518">MRVTSAATAAVLLATTSGGAASAVPLRGTVSAAPLRGTVSAVPLRGTVEHKTPGGPGLGDPYFPNAGNGGYDVRHYDVVLDYPGARGDVDATVTVNARATQPLSAFSLDYRGPEISSVTVEGRPAEYRRDGQELTITPYAEIPAGQMFTTVVRYSGRPGPLTNGPLGTYGWVPTRDGAVVLSQPDGAPTWLPVNDHPSDKATYSFRITVPKDLRAVANGRPGRVIRHEDSTTYEWSEESPMASYLAMVAIGRFRVRHGRVGRIPVITAVDPAYASSAKRVHRTTIDAVRWAAETFGPYPFSTAGAVVDDPKLDYALETQERPVYAGFAPSEEFIVHEVAHQWFGNSVSLRNWQDIWLNEGFATYAEWLWRERDKRNRKAADTVFKRYYRLPGSSPVFNPPPGDPGRDAMFGFSVYTRGAMCLHALRKRVGDRKFFTILRKWVQSHRDGTATTPEFVRLAEEVSGRELDRLFRVWLYEKGKPRRW</sequence>
<keyword evidence="8" id="KW-0378">Hydrolase</keyword>
<dbReference type="GO" id="GO:0008270">
    <property type="term" value="F:zinc ion binding"/>
    <property type="evidence" value="ECO:0007669"/>
    <property type="project" value="InterPro"/>
</dbReference>
<evidence type="ECO:0000259" key="14">
    <source>
        <dbReference type="Pfam" id="PF01433"/>
    </source>
</evidence>
<evidence type="ECO:0000313" key="16">
    <source>
        <dbReference type="EMBL" id="GLW62111.1"/>
    </source>
</evidence>
<keyword evidence="6" id="KW-0645">Protease</keyword>
<evidence type="ECO:0000256" key="10">
    <source>
        <dbReference type="ARBA" id="ARBA00023049"/>
    </source>
</evidence>
<feature type="domain" description="Peptidase M1 membrane alanine aminopeptidase" evidence="14">
    <location>
        <begin position="331"/>
        <end position="474"/>
    </location>
</feature>